<sequence length="2159" mass="232586">MKKFSPGLFLIVGIFFATQLFSQVYDCPDLLANFGASCDDGNPTTVNDIVTEDCMCLGINYGAIDDYFCVIGGDPLMLNVLDNDEFFGDDFIFVQSPGDACFYIDEIGNVYYTDPDAPPCCGTHIFNYEAYSQFGEISMATVTIVVKCPKPDCSLINLEDFQGDEGNPSDPIPSCVSVCDSSNTTFYVPYNSNNSYNWDVDGGTLSLGANAAEINVLWGSAGTGNVELTINGMETISLCVTIMLGPTANFSSDGYVCLGNPMSFTNFSSNSDQYVWDFGDNTPLSSDMNPTHEFTSPGTHTVTLYATKLNYDLDGNQLCCCTDSISMDVIVDSLPGPNIYWISTLCQGDSSKYWTDASHCSSYTWSVTNTNGDVIPFNFYGQDSYNDTICVFWSGGFDGIVSLAVTGCDDTYCTDPTEVTVPIIPSVSNIDGPSEVCLNSTHVYSVPKWISAEYTWTVLDIFGDPVPFTGQGMHQININWTVAVISSIHVEYTSEFLNGTANHSGTECSGVADLMVQVKPYFELFTQETVVCVGSTSLFSATSSPSSDYSWTITPATATLDVNNMSITWDGGTGTYTLTATPNDPSVYCNNVQTKIFKVIELPPPLTIEGPDSICANDQVLYTVTSSETGVGYIWNVTGGTPTFSNSNSILVTWAGAGSVSVYQYLLEEPGCSSDPISLNIVEKSVNGPLVITGNANCTNTIATYTLTPAQIDDANITWSINGITDGSIISGQGTDEVQVQWNNSPGIKYVKVEVEVCGNIVTDSVAQTLFSPIKPVITQNGNLCPGVTAVLETATGFDTYLWNTPIPPSTSNTASISTAGNYSVTTIDNNGCSATAYFKASEVPGPVANISTGDNPHLCIDGGGSVNIVAQNDSYEFQWFCDGSDQGPFSTTANLLHPNTNVEHTFAYKVDVLDTQTGCINTSNTIYVVQDSCIGTTAPCPVDSNSVVITSSYPDSPYCNDYIFDVHLFNASMGSWSFGDQTNSNIQNPTHHYNKAGCYYVVLNALVPRNDSIGGFCSVGRDTSICVPVAADFAFEYIGCDSVQFTDFSTYIDDPIVSWNWTYSLNQNPPQTFFSSDQNPKVKFVPGSHSVTLEVTNADGCKATITKIIEIGSININSITASSIPDPPCVGDAITFSTDAPGAVEWLWDFGDGATFSGTSPIHSYILDGTYSVILTVTDANGCTDSGTISIIVNPGIPDGLAIVPGDTVICEGDTLTLTAPAGYSYLWNTLDDSQTIDVSQAGTYSVIITDANDCSRELDEVTISVYPAPVAIITGNPIICDGGCTTLISQFAPSYSWKDGSNTTIGTSSTFQVCQGNINNPYTLTITDVDGCSDTSDPIDVVVEPSPNFVVDISPDACEGKPITLSVNPPQQGVHYNWSTGQSGESIIVFQAGTYTAIGTNTSSGCSHAASVTIHPLPNLCLVPVGCYELCPDTICGPIGLASYQWLFNGAPIAGITGMEHCVEALVSGTYNLVGSTDFGCADTSGALILDILNCDSATCEKLIVSSDLLNSTDGLVNSCCASLSYTGNLFDIISMKIHSSDAEMIFDLSSINPQLQATGSNANFISLASINNGDLIPSAIPDFIEFCFGEVNASPQNVIIDWYDFAGEIVCSDTLIFDCPVEPDCTYLQSDSIYCNHDQEVLYDITICNPHNGEFAVGYIIFEVLTPTGVNLTPPNIDLNSSGTPILPGSCQTFTIALSGDNIAGGTFCYNILTHEFNPDSIPTTLCCSLDTIYCVEIPICDPCALVGIESLCPVPGEDCCYNVHIYNDFDDDFFDEISVCTVSPNTTLNVDNPPNSGWFTQNLTNTSVSFIPTDGSLDIGLFQLPKICVSSEFGPDHLVEVKWMKDDTVYCRDTISLFCEPDCGYLFDTNVSCLPGDMWGFSASLKNMSGHPVDLVAITFDDEIVNGSSGQFLLTGGIPSLGVYPFFNFTIDNTLALPGDTICFTVTLHDESEQGNHLTCCSFHYCIVLPECEVDLECLCESEFFDHLNNGITSTQDNSIPNLYTFQLTDHEYFQGCDFVEWNFASGPPQYSNGGAPIIHTWSSLVCATVHRFDDNGMYCYELVCKTFPLISESPLSIYPNPTRRIFNIVSQIEIVEGMIVEIRDINNRPVFRKDVTNVNTDSRIEIDIADLSSGLYFVHFITSENHWVEKISKQ</sequence>
<feature type="domain" description="PKD" evidence="2">
    <location>
        <begin position="977"/>
        <end position="1006"/>
    </location>
</feature>
<organism evidence="3 4">
    <name type="scientific">Cryomorpha ignava</name>
    <dbReference type="NCBI Taxonomy" id="101383"/>
    <lineage>
        <taxon>Bacteria</taxon>
        <taxon>Pseudomonadati</taxon>
        <taxon>Bacteroidota</taxon>
        <taxon>Flavobacteriia</taxon>
        <taxon>Flavobacteriales</taxon>
        <taxon>Cryomorphaceae</taxon>
        <taxon>Cryomorpha</taxon>
    </lineage>
</organism>
<proteinExistence type="predicted"/>
<feature type="domain" description="PKD" evidence="2">
    <location>
        <begin position="274"/>
        <end position="307"/>
    </location>
</feature>
<gene>
    <name evidence="3" type="ORF">G3O08_04415</name>
</gene>
<keyword evidence="4" id="KW-1185">Reference proteome</keyword>
<evidence type="ECO:0000259" key="2">
    <source>
        <dbReference type="PROSITE" id="PS50093"/>
    </source>
</evidence>
<evidence type="ECO:0000256" key="1">
    <source>
        <dbReference type="ARBA" id="ARBA00022729"/>
    </source>
</evidence>
<dbReference type="InterPro" id="IPR026444">
    <property type="entry name" value="Secre_tail"/>
</dbReference>
<dbReference type="Pfam" id="PF18962">
    <property type="entry name" value="Por_Secre_tail"/>
    <property type="match status" value="1"/>
</dbReference>
<accession>A0A7K3WM72</accession>
<evidence type="ECO:0000313" key="3">
    <source>
        <dbReference type="EMBL" id="NEN22749.1"/>
    </source>
</evidence>
<dbReference type="InterPro" id="IPR045829">
    <property type="entry name" value="PKD_6"/>
</dbReference>
<dbReference type="CDD" id="cd00146">
    <property type="entry name" value="PKD"/>
    <property type="match status" value="3"/>
</dbReference>
<protein>
    <submittedName>
        <fullName evidence="3">PKD domain-containing protein</fullName>
    </submittedName>
</protein>
<dbReference type="EMBL" id="JAAGVY010000005">
    <property type="protein sequence ID" value="NEN22749.1"/>
    <property type="molecule type" value="Genomic_DNA"/>
</dbReference>
<name>A0A7K3WM72_9FLAO</name>
<dbReference type="RefSeq" id="WP_163283475.1">
    <property type="nucleotide sequence ID" value="NZ_JAAGVY010000005.1"/>
</dbReference>
<dbReference type="InterPro" id="IPR022409">
    <property type="entry name" value="PKD/Chitinase_dom"/>
</dbReference>
<dbReference type="Gene3D" id="2.60.40.10">
    <property type="entry name" value="Immunoglobulins"/>
    <property type="match status" value="4"/>
</dbReference>
<dbReference type="InterPro" id="IPR035986">
    <property type="entry name" value="PKD_dom_sf"/>
</dbReference>
<dbReference type="SUPFAM" id="SSF49299">
    <property type="entry name" value="PKD domain"/>
    <property type="match status" value="4"/>
</dbReference>
<dbReference type="PROSITE" id="PS50093">
    <property type="entry name" value="PKD"/>
    <property type="match status" value="3"/>
</dbReference>
<dbReference type="Pfam" id="PF18911">
    <property type="entry name" value="PKD_4"/>
    <property type="match status" value="2"/>
</dbReference>
<dbReference type="Proteomes" id="UP000486602">
    <property type="component" value="Unassembled WGS sequence"/>
</dbReference>
<dbReference type="NCBIfam" id="TIGR04183">
    <property type="entry name" value="Por_Secre_tail"/>
    <property type="match status" value="1"/>
</dbReference>
<comment type="caution">
    <text evidence="3">The sequence shown here is derived from an EMBL/GenBank/DDBJ whole genome shotgun (WGS) entry which is preliminary data.</text>
</comment>
<dbReference type="Pfam" id="PF19408">
    <property type="entry name" value="PKD_6"/>
    <property type="match status" value="2"/>
</dbReference>
<evidence type="ECO:0000313" key="4">
    <source>
        <dbReference type="Proteomes" id="UP000486602"/>
    </source>
</evidence>
<dbReference type="SMART" id="SM00089">
    <property type="entry name" value="PKD"/>
    <property type="match status" value="3"/>
</dbReference>
<dbReference type="InterPro" id="IPR000601">
    <property type="entry name" value="PKD_dom"/>
</dbReference>
<reference evidence="3 4" key="1">
    <citation type="submission" date="2020-02" db="EMBL/GenBank/DDBJ databases">
        <title>Out from the shadows clarifying the taxonomy of the family Cryomorphaceae and related taxa by utilizing the GTDB taxonomic framework.</title>
        <authorList>
            <person name="Bowman J.P."/>
        </authorList>
    </citation>
    <scope>NUCLEOTIDE SEQUENCE [LARGE SCALE GENOMIC DNA]</scope>
    <source>
        <strain evidence="3 4">QSSC 1-22</strain>
    </source>
</reference>
<feature type="domain" description="PKD" evidence="2">
    <location>
        <begin position="1138"/>
        <end position="1194"/>
    </location>
</feature>
<dbReference type="InterPro" id="IPR013783">
    <property type="entry name" value="Ig-like_fold"/>
</dbReference>
<keyword evidence="1" id="KW-0732">Signal</keyword>